<dbReference type="GO" id="GO:0031491">
    <property type="term" value="F:nucleosome binding"/>
    <property type="evidence" value="ECO:0007669"/>
    <property type="project" value="TreeGrafter"/>
</dbReference>
<dbReference type="PROSITE" id="PS50082">
    <property type="entry name" value="WD_REPEATS_2"/>
    <property type="match status" value="2"/>
</dbReference>
<evidence type="ECO:0000256" key="3">
    <source>
        <dbReference type="ARBA" id="ARBA00022574"/>
    </source>
</evidence>
<evidence type="ECO:0000313" key="10">
    <source>
        <dbReference type="Proteomes" id="UP000054498"/>
    </source>
</evidence>
<organism evidence="9 10">
    <name type="scientific">Monoraphidium neglectum</name>
    <dbReference type="NCBI Taxonomy" id="145388"/>
    <lineage>
        <taxon>Eukaryota</taxon>
        <taxon>Viridiplantae</taxon>
        <taxon>Chlorophyta</taxon>
        <taxon>core chlorophytes</taxon>
        <taxon>Chlorophyceae</taxon>
        <taxon>CS clade</taxon>
        <taxon>Sphaeropleales</taxon>
        <taxon>Selenastraceae</taxon>
        <taxon>Monoraphidium</taxon>
    </lineage>
</organism>
<keyword evidence="4" id="KW-0677">Repeat</keyword>
<dbReference type="AlphaFoldDB" id="A0A0D2LY62"/>
<evidence type="ECO:0000256" key="6">
    <source>
        <dbReference type="ARBA" id="ARBA00023242"/>
    </source>
</evidence>
<gene>
    <name evidence="9" type="ORF">MNEG_11612</name>
</gene>
<dbReference type="STRING" id="145388.A0A0D2LY62"/>
<name>A0A0D2LY62_9CHLO</name>
<dbReference type="InterPro" id="IPR055410">
    <property type="entry name" value="Beta-prop_CAF1B_HIR1"/>
</dbReference>
<dbReference type="InterPro" id="IPR036322">
    <property type="entry name" value="WD40_repeat_dom_sf"/>
</dbReference>
<dbReference type="Proteomes" id="UP000054498">
    <property type="component" value="Unassembled WGS sequence"/>
</dbReference>
<comment type="subcellular location">
    <subcellularLocation>
        <location evidence="1">Nucleus</location>
    </subcellularLocation>
</comment>
<accession>A0A0D2LY62</accession>
<feature type="repeat" description="WD" evidence="7">
    <location>
        <begin position="124"/>
        <end position="155"/>
    </location>
</feature>
<evidence type="ECO:0000256" key="1">
    <source>
        <dbReference type="ARBA" id="ARBA00004123"/>
    </source>
</evidence>
<dbReference type="GO" id="GO:0005634">
    <property type="term" value="C:nucleus"/>
    <property type="evidence" value="ECO:0007669"/>
    <property type="project" value="UniProtKB-SubCell"/>
</dbReference>
<keyword evidence="10" id="KW-1185">Reference proteome</keyword>
<dbReference type="SUPFAM" id="SSF50978">
    <property type="entry name" value="WD40 repeat-like"/>
    <property type="match status" value="1"/>
</dbReference>
<evidence type="ECO:0000256" key="7">
    <source>
        <dbReference type="PROSITE-ProRule" id="PRU00221"/>
    </source>
</evidence>
<dbReference type="OrthoDB" id="1741719at2759"/>
<dbReference type="InterPro" id="IPR015943">
    <property type="entry name" value="WD40/YVTN_repeat-like_dom_sf"/>
</dbReference>
<dbReference type="GO" id="GO:0000417">
    <property type="term" value="C:HIR complex"/>
    <property type="evidence" value="ECO:0007669"/>
    <property type="project" value="TreeGrafter"/>
</dbReference>
<comment type="similarity">
    <text evidence="2">Belongs to the WD repeat HIR1 family.</text>
</comment>
<dbReference type="Pfam" id="PF24105">
    <property type="entry name" value="Beta-prop_CAF1B_HIR1"/>
    <property type="match status" value="1"/>
</dbReference>
<dbReference type="InterPro" id="IPR031120">
    <property type="entry name" value="HIR1-like"/>
</dbReference>
<dbReference type="InterPro" id="IPR001680">
    <property type="entry name" value="WD40_rpt"/>
</dbReference>
<feature type="repeat" description="WD" evidence="7">
    <location>
        <begin position="168"/>
        <end position="198"/>
    </location>
</feature>
<dbReference type="KEGG" id="mng:MNEG_11612"/>
<dbReference type="GO" id="GO:0006351">
    <property type="term" value="P:DNA-templated transcription"/>
    <property type="evidence" value="ECO:0007669"/>
    <property type="project" value="InterPro"/>
</dbReference>
<evidence type="ECO:0000256" key="5">
    <source>
        <dbReference type="ARBA" id="ARBA00022853"/>
    </source>
</evidence>
<feature type="domain" description="CAF1B/HIR1 beta-propeller" evidence="8">
    <location>
        <begin position="25"/>
        <end position="197"/>
    </location>
</feature>
<evidence type="ECO:0000313" key="9">
    <source>
        <dbReference type="EMBL" id="KIY96349.1"/>
    </source>
</evidence>
<evidence type="ECO:0000256" key="2">
    <source>
        <dbReference type="ARBA" id="ARBA00007306"/>
    </source>
</evidence>
<evidence type="ECO:0000256" key="4">
    <source>
        <dbReference type="ARBA" id="ARBA00022737"/>
    </source>
</evidence>
<sequence>MYIDKPPWLEHSDQTFSLDIDASGARLVTSSTGAVRVWSLAPILDEPSELDASKPRLLATLQDHSAPVNVARFSRAGGRLATGSDDTCVVVSELRPGAAAAAAAFGGGAGAQRGVEAWRPVQVLRGHSSIVADLAWSHDDQLLATASIDSLVGIWAVGERPYRLVTFIKGHAGHVKGVAWDPLGRYLASQGDDGVRVWACDGWGQVAHLSAEFKFASKQMFNLRLAWSPDGQWLAAPNAFDRRTQRNHCRVYKRDQWDEFFCFVGHNAPVVAVRPNPRLFYTPVAPSAGATGDGGGPETIVARGVGQKGGGGPGGSGAGGVEVSEEPSTVFALASMDKQFSVWSSGRPRAVVLGSRVSKLGILDAAWTPDGYNLVVLSLDGAVVTCRCV</sequence>
<dbReference type="Gene3D" id="2.130.10.10">
    <property type="entry name" value="YVTN repeat-like/Quinoprotein amine dehydrogenase"/>
    <property type="match status" value="2"/>
</dbReference>
<keyword evidence="5" id="KW-0156">Chromatin regulator</keyword>
<dbReference type="RefSeq" id="XP_013895369.1">
    <property type="nucleotide sequence ID" value="XM_014039915.1"/>
</dbReference>
<dbReference type="PROSITE" id="PS50294">
    <property type="entry name" value="WD_REPEATS_REGION"/>
    <property type="match status" value="1"/>
</dbReference>
<keyword evidence="6" id="KW-0539">Nucleus</keyword>
<keyword evidence="3 7" id="KW-0853">WD repeat</keyword>
<dbReference type="EMBL" id="KK103047">
    <property type="protein sequence ID" value="KIY96349.1"/>
    <property type="molecule type" value="Genomic_DNA"/>
</dbReference>
<dbReference type="GO" id="GO:0000785">
    <property type="term" value="C:chromatin"/>
    <property type="evidence" value="ECO:0007669"/>
    <property type="project" value="TreeGrafter"/>
</dbReference>
<reference evidence="9 10" key="1">
    <citation type="journal article" date="2013" name="BMC Genomics">
        <title>Reconstruction of the lipid metabolism for the microalga Monoraphidium neglectum from its genome sequence reveals characteristics suitable for biofuel production.</title>
        <authorList>
            <person name="Bogen C."/>
            <person name="Al-Dilaimi A."/>
            <person name="Albersmeier A."/>
            <person name="Wichmann J."/>
            <person name="Grundmann M."/>
            <person name="Rupp O."/>
            <person name="Lauersen K.J."/>
            <person name="Blifernez-Klassen O."/>
            <person name="Kalinowski J."/>
            <person name="Goesmann A."/>
            <person name="Mussgnug J.H."/>
            <person name="Kruse O."/>
        </authorList>
    </citation>
    <scope>NUCLEOTIDE SEQUENCE [LARGE SCALE GENOMIC DNA]</scope>
    <source>
        <strain evidence="9 10">SAG 48.87</strain>
    </source>
</reference>
<proteinExistence type="inferred from homology"/>
<dbReference type="PANTHER" id="PTHR13831:SF0">
    <property type="entry name" value="PROTEIN HIRA"/>
    <property type="match status" value="1"/>
</dbReference>
<dbReference type="GeneID" id="25728892"/>
<protein>
    <submittedName>
        <fullName evidence="9">Protein HIRA</fullName>
    </submittedName>
</protein>
<dbReference type="PANTHER" id="PTHR13831">
    <property type="entry name" value="MEMBER OF THE HIR1 FAMILY OF WD-REPEAT PROTEINS"/>
    <property type="match status" value="1"/>
</dbReference>
<evidence type="ECO:0000259" key="8">
    <source>
        <dbReference type="Pfam" id="PF24105"/>
    </source>
</evidence>
<dbReference type="SMART" id="SM00320">
    <property type="entry name" value="WD40"/>
    <property type="match status" value="6"/>
</dbReference>
<dbReference type="GO" id="GO:0006338">
    <property type="term" value="P:chromatin remodeling"/>
    <property type="evidence" value="ECO:0007669"/>
    <property type="project" value="TreeGrafter"/>
</dbReference>